<dbReference type="KEGG" id="apra:G3A50_11235"/>
<dbReference type="AlphaFoldDB" id="A0A6P1YND4"/>
<name>A0A6P1YND4_9HYPH</name>
<proteinExistence type="predicted"/>
<dbReference type="EMBL" id="CP048630">
    <property type="protein sequence ID" value="QIB34216.1"/>
    <property type="molecule type" value="Genomic_DNA"/>
</dbReference>
<dbReference type="InterPro" id="IPR038071">
    <property type="entry name" value="UROD/MetE-like_sf"/>
</dbReference>
<dbReference type="SUPFAM" id="SSF51726">
    <property type="entry name" value="UROD/MetE-like"/>
    <property type="match status" value="1"/>
</dbReference>
<dbReference type="Proteomes" id="UP000464751">
    <property type="component" value="Chromosome"/>
</dbReference>
<organism evidence="1 2">
    <name type="scientific">Ancylobacter pratisalsi</name>
    <dbReference type="NCBI Taxonomy" id="1745854"/>
    <lineage>
        <taxon>Bacteria</taxon>
        <taxon>Pseudomonadati</taxon>
        <taxon>Pseudomonadota</taxon>
        <taxon>Alphaproteobacteria</taxon>
        <taxon>Hyphomicrobiales</taxon>
        <taxon>Xanthobacteraceae</taxon>
        <taxon>Ancylobacter</taxon>
    </lineage>
</organism>
<reference evidence="1 2" key="1">
    <citation type="submission" date="2020-02" db="EMBL/GenBank/DDBJ databases">
        <authorList>
            <person name="Li G."/>
        </authorList>
    </citation>
    <scope>NUCLEOTIDE SEQUENCE [LARGE SCALE GENOMIC DNA]</scope>
    <source>
        <strain evidence="1 2">DSM 102029</strain>
    </source>
</reference>
<evidence type="ECO:0000313" key="2">
    <source>
        <dbReference type="Proteomes" id="UP000464751"/>
    </source>
</evidence>
<protein>
    <submittedName>
        <fullName evidence="1">Uncharacterized protein</fullName>
    </submittedName>
</protein>
<sequence>MSAPVVSATDYLRTGRAAAPPLFSTLFETAATLEDADMAELMAEPARLTRALVNMQRLLGTHTVAVRFDRIIRQAAGEDPVPQGTEPHSMDLPLPDPDAVRAAAAPLLDTVARLAAELKRALPVMVMLPGPTWFGSGTDAQAAAQGGAILRGLIEACCTAGAGLVLILGREGSDRDLFAQFARPLANTAHYYAKPVIVADTRVPRSLADALLMPWGGDAGPTLQIDGGQRLGHRLPAIDPAMGGETGSGWPVVPPGTFLAIGDDTLRGMTGTAIAQLAERLPRAY</sequence>
<dbReference type="RefSeq" id="WP_163075361.1">
    <property type="nucleotide sequence ID" value="NZ_CP048630.1"/>
</dbReference>
<accession>A0A6P1YND4</accession>
<keyword evidence="2" id="KW-1185">Reference proteome</keyword>
<evidence type="ECO:0000313" key="1">
    <source>
        <dbReference type="EMBL" id="QIB34216.1"/>
    </source>
</evidence>
<gene>
    <name evidence="1" type="ORF">G3A50_11235</name>
</gene>